<evidence type="ECO:0000256" key="7">
    <source>
        <dbReference type="ARBA" id="ARBA00023237"/>
    </source>
</evidence>
<feature type="signal peptide" evidence="9">
    <location>
        <begin position="1"/>
        <end position="22"/>
    </location>
</feature>
<reference evidence="10 11" key="1">
    <citation type="submission" date="2019-05" db="EMBL/GenBank/DDBJ databases">
        <title>Panacibacter sp. strain 17mud1-8 Genome sequencing and assembly.</title>
        <authorList>
            <person name="Chhetri G."/>
        </authorList>
    </citation>
    <scope>NUCLEOTIDE SEQUENCE [LARGE SCALE GENOMIC DNA]</scope>
    <source>
        <strain evidence="10 11">17mud1-8</strain>
    </source>
</reference>
<dbReference type="RefSeq" id="WP_137264166.1">
    <property type="nucleotide sequence ID" value="NZ_SZQL01000038.1"/>
</dbReference>
<organism evidence="10 11">
    <name type="scientific">Ilyomonas limi</name>
    <dbReference type="NCBI Taxonomy" id="2575867"/>
    <lineage>
        <taxon>Bacteria</taxon>
        <taxon>Pseudomonadati</taxon>
        <taxon>Bacteroidota</taxon>
        <taxon>Chitinophagia</taxon>
        <taxon>Chitinophagales</taxon>
        <taxon>Chitinophagaceae</taxon>
        <taxon>Ilyomonas</taxon>
    </lineage>
</organism>
<dbReference type="GO" id="GO:1990281">
    <property type="term" value="C:efflux pump complex"/>
    <property type="evidence" value="ECO:0007669"/>
    <property type="project" value="TreeGrafter"/>
</dbReference>
<feature type="chain" id="PRO_5020261175" evidence="9">
    <location>
        <begin position="23"/>
        <end position="447"/>
    </location>
</feature>
<evidence type="ECO:0000256" key="5">
    <source>
        <dbReference type="ARBA" id="ARBA00022692"/>
    </source>
</evidence>
<accession>A0A4U3KTL4</accession>
<comment type="caution">
    <text evidence="10">The sequence shown here is derived from an EMBL/GenBank/DDBJ whole genome shotgun (WGS) entry which is preliminary data.</text>
</comment>
<keyword evidence="9" id="KW-0732">Signal</keyword>
<evidence type="ECO:0000256" key="1">
    <source>
        <dbReference type="ARBA" id="ARBA00004442"/>
    </source>
</evidence>
<evidence type="ECO:0000256" key="9">
    <source>
        <dbReference type="SAM" id="SignalP"/>
    </source>
</evidence>
<dbReference type="PANTHER" id="PTHR30026">
    <property type="entry name" value="OUTER MEMBRANE PROTEIN TOLC"/>
    <property type="match status" value="1"/>
</dbReference>
<keyword evidence="8" id="KW-0175">Coiled coil</keyword>
<comment type="similarity">
    <text evidence="2">Belongs to the outer membrane factor (OMF) (TC 1.B.17) family.</text>
</comment>
<keyword evidence="3" id="KW-0813">Transport</keyword>
<dbReference type="Gene3D" id="1.20.1600.10">
    <property type="entry name" value="Outer membrane efflux proteins (OEP)"/>
    <property type="match status" value="1"/>
</dbReference>
<dbReference type="Proteomes" id="UP000305848">
    <property type="component" value="Unassembled WGS sequence"/>
</dbReference>
<evidence type="ECO:0000256" key="2">
    <source>
        <dbReference type="ARBA" id="ARBA00007613"/>
    </source>
</evidence>
<feature type="coiled-coil region" evidence="8">
    <location>
        <begin position="161"/>
        <end position="219"/>
    </location>
</feature>
<name>A0A4U3KTL4_9BACT</name>
<sequence>MKVNRIVIYAILLFCIVQTTQAQPVRDSLLQQATLQSCVQYALDNQPQVQQALIDEDIVNSEIKSRLADWYPQIGFTGNYQHYFQLPSTALTADSTGKRQIIQTGVRNISTLSLSLSQNIFNRDVLLASRTAGDVRLQAKQQTANTKIGITVAVSKAFYDILATQQQIALLEDDIARLTRSLQDAYNQYKGGIVDKIDYKRATIALNNSKAQKRGYEEQLTAKYANLKYLMGYPQNGPLTLQYDSSQMEQDAVLDTLQQVRYEDRIEYKLLQTQQSLAKANLKYNKWSFLPTVSAFGNYNLAYLNENFKDLYTRSFPNSYAGLSVSIPIFQGFKRVYQIRTAELQLKRIDWDFVSLKDNISTEYAQALANYKSDYYNYTTLKENVAIATEVYNTIQLQYKAGIKTYLDVILAENDLRTAQVNYTNALYNVLISKLDVQQALGTITYP</sequence>
<protein>
    <submittedName>
        <fullName evidence="10">TolC family protein</fullName>
    </submittedName>
</protein>
<evidence type="ECO:0000256" key="3">
    <source>
        <dbReference type="ARBA" id="ARBA00022448"/>
    </source>
</evidence>
<evidence type="ECO:0000256" key="8">
    <source>
        <dbReference type="SAM" id="Coils"/>
    </source>
</evidence>
<dbReference type="Pfam" id="PF02321">
    <property type="entry name" value="OEP"/>
    <property type="match status" value="2"/>
</dbReference>
<keyword evidence="6" id="KW-0472">Membrane</keyword>
<dbReference type="SUPFAM" id="SSF56954">
    <property type="entry name" value="Outer membrane efflux proteins (OEP)"/>
    <property type="match status" value="1"/>
</dbReference>
<dbReference type="InterPro" id="IPR051906">
    <property type="entry name" value="TolC-like"/>
</dbReference>
<dbReference type="PANTHER" id="PTHR30026:SF20">
    <property type="entry name" value="OUTER MEMBRANE PROTEIN TOLC"/>
    <property type="match status" value="1"/>
</dbReference>
<keyword evidence="11" id="KW-1185">Reference proteome</keyword>
<dbReference type="GO" id="GO:0015562">
    <property type="term" value="F:efflux transmembrane transporter activity"/>
    <property type="evidence" value="ECO:0007669"/>
    <property type="project" value="InterPro"/>
</dbReference>
<dbReference type="GO" id="GO:0009279">
    <property type="term" value="C:cell outer membrane"/>
    <property type="evidence" value="ECO:0007669"/>
    <property type="project" value="UniProtKB-SubCell"/>
</dbReference>
<comment type="subcellular location">
    <subcellularLocation>
        <location evidence="1">Cell outer membrane</location>
    </subcellularLocation>
</comment>
<gene>
    <name evidence="10" type="ORF">FC093_22960</name>
</gene>
<keyword evidence="4" id="KW-1134">Transmembrane beta strand</keyword>
<dbReference type="OrthoDB" id="367883at2"/>
<proteinExistence type="inferred from homology"/>
<evidence type="ECO:0000256" key="4">
    <source>
        <dbReference type="ARBA" id="ARBA00022452"/>
    </source>
</evidence>
<dbReference type="EMBL" id="SZQL01000038">
    <property type="protein sequence ID" value="TKK64246.1"/>
    <property type="molecule type" value="Genomic_DNA"/>
</dbReference>
<dbReference type="InterPro" id="IPR003423">
    <property type="entry name" value="OMP_efflux"/>
</dbReference>
<keyword evidence="5" id="KW-0812">Transmembrane</keyword>
<dbReference type="AlphaFoldDB" id="A0A4U3KTL4"/>
<evidence type="ECO:0000256" key="6">
    <source>
        <dbReference type="ARBA" id="ARBA00023136"/>
    </source>
</evidence>
<evidence type="ECO:0000313" key="10">
    <source>
        <dbReference type="EMBL" id="TKK64246.1"/>
    </source>
</evidence>
<dbReference type="GO" id="GO:0015288">
    <property type="term" value="F:porin activity"/>
    <property type="evidence" value="ECO:0007669"/>
    <property type="project" value="TreeGrafter"/>
</dbReference>
<keyword evidence="7" id="KW-0998">Cell outer membrane</keyword>
<evidence type="ECO:0000313" key="11">
    <source>
        <dbReference type="Proteomes" id="UP000305848"/>
    </source>
</evidence>